<protein>
    <recommendedName>
        <fullName evidence="4">Small peptidoglycan-associated lipoprotein</fullName>
    </recommendedName>
</protein>
<accession>A0A5D4T1P9</accession>
<sequence>MRIAMIRGAVIFFTLSFFILSSCQENQSITHIQFPDDSRTLVFFTDESNLQDESTYYDAIIDLKNSFPDEVANLKVVHSENEKLLYKQFNVKATPSLIVVHDNEVVTQIEGSKPKKDIIISIEQALNQAGNSTY</sequence>
<feature type="signal peptide" evidence="1">
    <location>
        <begin position="1"/>
        <end position="23"/>
    </location>
</feature>
<feature type="chain" id="PRO_5039436029" description="Small peptidoglycan-associated lipoprotein" evidence="1">
    <location>
        <begin position="24"/>
        <end position="134"/>
    </location>
</feature>
<reference evidence="2 3" key="1">
    <citation type="submission" date="2019-08" db="EMBL/GenBank/DDBJ databases">
        <title>Bacillus genomes from the desert of Cuatro Cienegas, Coahuila.</title>
        <authorList>
            <person name="Olmedo-Alvarez G."/>
        </authorList>
    </citation>
    <scope>NUCLEOTIDE SEQUENCE [LARGE SCALE GENOMIC DNA]</scope>
    <source>
        <strain evidence="2 3">CH98b_3T</strain>
    </source>
</reference>
<organism evidence="2 3">
    <name type="scientific">Sutcliffiella horikoshii</name>
    <dbReference type="NCBI Taxonomy" id="79883"/>
    <lineage>
        <taxon>Bacteria</taxon>
        <taxon>Bacillati</taxon>
        <taxon>Bacillota</taxon>
        <taxon>Bacilli</taxon>
        <taxon>Bacillales</taxon>
        <taxon>Bacillaceae</taxon>
        <taxon>Sutcliffiella</taxon>
    </lineage>
</organism>
<dbReference type="AlphaFoldDB" id="A0A5D4T1P9"/>
<evidence type="ECO:0000313" key="2">
    <source>
        <dbReference type="EMBL" id="TYS68538.1"/>
    </source>
</evidence>
<comment type="caution">
    <text evidence="2">The sequence shown here is derived from an EMBL/GenBank/DDBJ whole genome shotgun (WGS) entry which is preliminary data.</text>
</comment>
<dbReference type="InterPro" id="IPR010893">
    <property type="entry name" value="NiFe-hyd_mat_HyaE"/>
</dbReference>
<dbReference type="EMBL" id="VTET01000010">
    <property type="protein sequence ID" value="TYS68538.1"/>
    <property type="molecule type" value="Genomic_DNA"/>
</dbReference>
<gene>
    <name evidence="2" type="ORF">FZC75_17760</name>
</gene>
<dbReference type="InterPro" id="IPR036249">
    <property type="entry name" value="Thioredoxin-like_sf"/>
</dbReference>
<dbReference type="PROSITE" id="PS51257">
    <property type="entry name" value="PROKAR_LIPOPROTEIN"/>
    <property type="match status" value="1"/>
</dbReference>
<evidence type="ECO:0000313" key="3">
    <source>
        <dbReference type="Proteomes" id="UP000324517"/>
    </source>
</evidence>
<name>A0A5D4T1P9_9BACI</name>
<dbReference type="Pfam" id="PF07449">
    <property type="entry name" value="HyaE"/>
    <property type="match status" value="1"/>
</dbReference>
<evidence type="ECO:0000256" key="1">
    <source>
        <dbReference type="SAM" id="SignalP"/>
    </source>
</evidence>
<dbReference type="Proteomes" id="UP000324517">
    <property type="component" value="Unassembled WGS sequence"/>
</dbReference>
<dbReference type="Gene3D" id="3.40.30.10">
    <property type="entry name" value="Glutaredoxin"/>
    <property type="match status" value="1"/>
</dbReference>
<dbReference type="SUPFAM" id="SSF52833">
    <property type="entry name" value="Thioredoxin-like"/>
    <property type="match status" value="1"/>
</dbReference>
<evidence type="ECO:0008006" key="4">
    <source>
        <dbReference type="Google" id="ProtNLM"/>
    </source>
</evidence>
<proteinExistence type="predicted"/>
<keyword evidence="1" id="KW-0732">Signal</keyword>